<evidence type="ECO:0000313" key="1">
    <source>
        <dbReference type="EMBL" id="KAJ4480588.1"/>
    </source>
</evidence>
<gene>
    <name evidence="1" type="ORF">C8J55DRAFT_549421</name>
</gene>
<dbReference type="AlphaFoldDB" id="A0A9W9AF64"/>
<sequence>MACYNVFADLSWSDFTEAQQLDSANPPSFVDHLTNANFLNDPFLHPIDFPDLALPLNFHQGFFQVLDSPRTLSKLEENTFVATLNESITVEDRQIPNLGEKHELKAHTDLLQHISKAKPLGEDDGHKLRVLGDANTTICEFKINQAELEYAERLGDPSVALFLEHHLGFMKWHIFIENRVDKGKSSEQQKSSIIDFLVKTEIIKEVFRKLLPPAYSEVNYAVHTWSKSPNGRIVLTRANVFTLSGWSKAFFSYWSRRAEHLALFSLHDDRLRIIGSELERRLSQDRHDLDFTTNTVVQSLIQMTTRKFDAVLKITKDRTGLNPTKLRGKHSILDAYVVAKDRFLASNHSTSRSSAASPLGHTSDSRRYDPISSVINAVSPNLSAHLESSLVSSSKNLRRNAKSTPGRSVFQLQHTVVPAVEVSKDPLDFEFEWQLN</sequence>
<dbReference type="Proteomes" id="UP001150238">
    <property type="component" value="Unassembled WGS sequence"/>
</dbReference>
<dbReference type="EMBL" id="JANVFS010000015">
    <property type="protein sequence ID" value="KAJ4480588.1"/>
    <property type="molecule type" value="Genomic_DNA"/>
</dbReference>
<name>A0A9W9AF64_9AGAR</name>
<accession>A0A9W9AF64</accession>
<reference evidence="1" key="1">
    <citation type="submission" date="2022-08" db="EMBL/GenBank/DDBJ databases">
        <authorList>
            <consortium name="DOE Joint Genome Institute"/>
            <person name="Min B."/>
            <person name="Riley R."/>
            <person name="Sierra-Patev S."/>
            <person name="Naranjo-Ortiz M."/>
            <person name="Looney B."/>
            <person name="Konkel Z."/>
            <person name="Slot J.C."/>
            <person name="Sakamoto Y."/>
            <person name="Steenwyk J.L."/>
            <person name="Rokas A."/>
            <person name="Carro J."/>
            <person name="Camarero S."/>
            <person name="Ferreira P."/>
            <person name="Molpeceres G."/>
            <person name="Ruiz-Duenas F.J."/>
            <person name="Serrano A."/>
            <person name="Henrissat B."/>
            <person name="Drula E."/>
            <person name="Hughes K.W."/>
            <person name="Mata J.L."/>
            <person name="Ishikawa N.K."/>
            <person name="Vargas-Isla R."/>
            <person name="Ushijima S."/>
            <person name="Smith C.A."/>
            <person name="Ahrendt S."/>
            <person name="Andreopoulos W."/>
            <person name="He G."/>
            <person name="Labutti K."/>
            <person name="Lipzen A."/>
            <person name="Ng V."/>
            <person name="Sandor L."/>
            <person name="Barry K."/>
            <person name="Martinez A.T."/>
            <person name="Xiao Y."/>
            <person name="Gibbons J.G."/>
            <person name="Terashima K."/>
            <person name="Hibbett D.S."/>
            <person name="Grigoriev I.V."/>
        </authorList>
    </citation>
    <scope>NUCLEOTIDE SEQUENCE</scope>
    <source>
        <strain evidence="1">Sp2 HRB7682 ss15</strain>
    </source>
</reference>
<reference evidence="1" key="2">
    <citation type="journal article" date="2023" name="Proc. Natl. Acad. Sci. U.S.A.">
        <title>A global phylogenomic analysis of the shiitake genus Lentinula.</title>
        <authorList>
            <person name="Sierra-Patev S."/>
            <person name="Min B."/>
            <person name="Naranjo-Ortiz M."/>
            <person name="Looney B."/>
            <person name="Konkel Z."/>
            <person name="Slot J.C."/>
            <person name="Sakamoto Y."/>
            <person name="Steenwyk J.L."/>
            <person name="Rokas A."/>
            <person name="Carro J."/>
            <person name="Camarero S."/>
            <person name="Ferreira P."/>
            <person name="Molpeceres G."/>
            <person name="Ruiz-Duenas F.J."/>
            <person name="Serrano A."/>
            <person name="Henrissat B."/>
            <person name="Drula E."/>
            <person name="Hughes K.W."/>
            <person name="Mata J.L."/>
            <person name="Ishikawa N.K."/>
            <person name="Vargas-Isla R."/>
            <person name="Ushijima S."/>
            <person name="Smith C.A."/>
            <person name="Donoghue J."/>
            <person name="Ahrendt S."/>
            <person name="Andreopoulos W."/>
            <person name="He G."/>
            <person name="LaButti K."/>
            <person name="Lipzen A."/>
            <person name="Ng V."/>
            <person name="Riley R."/>
            <person name="Sandor L."/>
            <person name="Barry K."/>
            <person name="Martinez A.T."/>
            <person name="Xiao Y."/>
            <person name="Gibbons J.G."/>
            <person name="Terashima K."/>
            <person name="Grigoriev I.V."/>
            <person name="Hibbett D."/>
        </authorList>
    </citation>
    <scope>NUCLEOTIDE SEQUENCE</scope>
    <source>
        <strain evidence="1">Sp2 HRB7682 ss15</strain>
    </source>
</reference>
<proteinExistence type="predicted"/>
<evidence type="ECO:0000313" key="2">
    <source>
        <dbReference type="Proteomes" id="UP001150238"/>
    </source>
</evidence>
<comment type="caution">
    <text evidence="1">The sequence shown here is derived from an EMBL/GenBank/DDBJ whole genome shotgun (WGS) entry which is preliminary data.</text>
</comment>
<organism evidence="1 2">
    <name type="scientific">Lentinula lateritia</name>
    <dbReference type="NCBI Taxonomy" id="40482"/>
    <lineage>
        <taxon>Eukaryota</taxon>
        <taxon>Fungi</taxon>
        <taxon>Dikarya</taxon>
        <taxon>Basidiomycota</taxon>
        <taxon>Agaricomycotina</taxon>
        <taxon>Agaricomycetes</taxon>
        <taxon>Agaricomycetidae</taxon>
        <taxon>Agaricales</taxon>
        <taxon>Marasmiineae</taxon>
        <taxon>Omphalotaceae</taxon>
        <taxon>Lentinula</taxon>
    </lineage>
</organism>
<protein>
    <submittedName>
        <fullName evidence="1">Uncharacterized protein</fullName>
    </submittedName>
</protein>